<evidence type="ECO:0000313" key="1">
    <source>
        <dbReference type="EMBL" id="KRO58548.1"/>
    </source>
</evidence>
<reference evidence="1 2" key="1">
    <citation type="submission" date="2015-10" db="EMBL/GenBank/DDBJ databases">
        <title>Metagenome-Assembled Genomes uncover a global brackish microbiome.</title>
        <authorList>
            <person name="Hugerth L.W."/>
            <person name="Larsson J."/>
            <person name="Alneberg J."/>
            <person name="Lindh M.V."/>
            <person name="Legrand C."/>
            <person name="Pinhassi J."/>
            <person name="Andersson A.F."/>
        </authorList>
    </citation>
    <scope>NUCLEOTIDE SEQUENCE [LARGE SCALE GENOMIC DNA]</scope>
    <source>
        <strain evidence="1">BACL18 MAG-120507-bin52</strain>
    </source>
</reference>
<protein>
    <submittedName>
        <fullName evidence="1">Uncharacterized protein</fullName>
    </submittedName>
</protein>
<dbReference type="AlphaFoldDB" id="A0A0R2R7V1"/>
<name>A0A0R2R7V1_9BACT</name>
<sequence>CLVTKQGDATRLAVWGAAAKLFFEWSVVEIPIAESIGMCSGIVDSADTGPKGGGVAHATALGAGVENAAGEIVGTEPTAGFTNGDDLAMGAGIASG</sequence>
<dbReference type="Proteomes" id="UP000051269">
    <property type="component" value="Unassembled WGS sequence"/>
</dbReference>
<organism evidence="1 2">
    <name type="scientific">Verrucomicrobia subdivision 6 bacterium BACL9 MAG-120507-bin52</name>
    <dbReference type="NCBI Taxonomy" id="1655590"/>
    <lineage>
        <taxon>Bacteria</taxon>
        <taxon>Pseudomonadati</taxon>
        <taxon>Verrucomicrobiota</taxon>
        <taxon>Verrucomicrobiia</taxon>
        <taxon>Verrucomicrobiales</taxon>
        <taxon>Verrucomicrobia subdivision 6</taxon>
    </lineage>
</organism>
<dbReference type="EMBL" id="LIBO01000424">
    <property type="protein sequence ID" value="KRO58548.1"/>
    <property type="molecule type" value="Genomic_DNA"/>
</dbReference>
<gene>
    <name evidence="1" type="ORF">ABR82_04360</name>
</gene>
<evidence type="ECO:0000313" key="2">
    <source>
        <dbReference type="Proteomes" id="UP000051269"/>
    </source>
</evidence>
<comment type="caution">
    <text evidence="1">The sequence shown here is derived from an EMBL/GenBank/DDBJ whole genome shotgun (WGS) entry which is preliminary data.</text>
</comment>
<proteinExistence type="predicted"/>
<feature type="non-terminal residue" evidence="1">
    <location>
        <position position="1"/>
    </location>
</feature>
<accession>A0A0R2R7V1</accession>